<dbReference type="GeneID" id="70241880"/>
<comment type="caution">
    <text evidence="1">The sequence shown here is derived from an EMBL/GenBank/DDBJ whole genome shotgun (WGS) entry which is preliminary data.</text>
</comment>
<dbReference type="Pfam" id="PF13092">
    <property type="entry name" value="CENP-L"/>
    <property type="match status" value="1"/>
</dbReference>
<dbReference type="Proteomes" id="UP001201262">
    <property type="component" value="Unassembled WGS sequence"/>
</dbReference>
<dbReference type="InterPro" id="IPR025204">
    <property type="entry name" value="CENP-L"/>
</dbReference>
<dbReference type="AlphaFoldDB" id="A0AAD4KKM5"/>
<evidence type="ECO:0000313" key="1">
    <source>
        <dbReference type="EMBL" id="KAH8694983.1"/>
    </source>
</evidence>
<dbReference type="EMBL" id="JAJTJA010000008">
    <property type="protein sequence ID" value="KAH8694983.1"/>
    <property type="molecule type" value="Genomic_DNA"/>
</dbReference>
<keyword evidence="2" id="KW-1185">Reference proteome</keyword>
<proteinExistence type="predicted"/>
<reference evidence="1" key="1">
    <citation type="submission" date="2021-12" db="EMBL/GenBank/DDBJ databases">
        <title>Convergent genome expansion in fungi linked to evolution of root-endophyte symbiosis.</title>
        <authorList>
            <consortium name="DOE Joint Genome Institute"/>
            <person name="Ke Y.-H."/>
            <person name="Bonito G."/>
            <person name="Liao H.-L."/>
            <person name="Looney B."/>
            <person name="Rojas-Flechas A."/>
            <person name="Nash J."/>
            <person name="Hameed K."/>
            <person name="Schadt C."/>
            <person name="Martin F."/>
            <person name="Crous P.W."/>
            <person name="Miettinen O."/>
            <person name="Magnuson J.K."/>
            <person name="Labbe J."/>
            <person name="Jacobson D."/>
            <person name="Doktycz M.J."/>
            <person name="Veneault-Fourrey C."/>
            <person name="Kuo A."/>
            <person name="Mondo S."/>
            <person name="Calhoun S."/>
            <person name="Riley R."/>
            <person name="Ohm R."/>
            <person name="LaButti K."/>
            <person name="Andreopoulos B."/>
            <person name="Pangilinan J."/>
            <person name="Nolan M."/>
            <person name="Tritt A."/>
            <person name="Clum A."/>
            <person name="Lipzen A."/>
            <person name="Daum C."/>
            <person name="Barry K."/>
            <person name="Grigoriev I.V."/>
            <person name="Vilgalys R."/>
        </authorList>
    </citation>
    <scope>NUCLEOTIDE SEQUENCE</scope>
    <source>
        <strain evidence="1">PMI_201</strain>
    </source>
</reference>
<accession>A0AAD4KKM5</accession>
<name>A0AAD4KKM5_9EURO</name>
<gene>
    <name evidence="1" type="ORF">BGW36DRAFT_300072</name>
</gene>
<organism evidence="1 2">
    <name type="scientific">Talaromyces proteolyticus</name>
    <dbReference type="NCBI Taxonomy" id="1131652"/>
    <lineage>
        <taxon>Eukaryota</taxon>
        <taxon>Fungi</taxon>
        <taxon>Dikarya</taxon>
        <taxon>Ascomycota</taxon>
        <taxon>Pezizomycotina</taxon>
        <taxon>Eurotiomycetes</taxon>
        <taxon>Eurotiomycetidae</taxon>
        <taxon>Eurotiales</taxon>
        <taxon>Trichocomaceae</taxon>
        <taxon>Talaromyces</taxon>
        <taxon>Talaromyces sect. Bacilispori</taxon>
    </lineage>
</organism>
<dbReference type="RefSeq" id="XP_046070125.1">
    <property type="nucleotide sequence ID" value="XM_046211593.1"/>
</dbReference>
<evidence type="ECO:0000313" key="2">
    <source>
        <dbReference type="Proteomes" id="UP001201262"/>
    </source>
</evidence>
<protein>
    <submittedName>
        <fullName evidence="1">Kinetochore complex Sim4 subunit Fta1-domain-containing protein</fullName>
    </submittedName>
</protein>
<sequence length="348" mass="38742">MGFASPAQLFDASWTAHRLSPLYHNKDHQTLIGNADALITYAKRFHDVLAGDVLRGVQGTTAVSDALTKAGSLIDCRWEHTPTFDYWDDNLEEDRDSPIEPKNTLGILVTIDYENITYRAALLAGPDGYTPTSTDRRRKQSTYLPILLTRMPNMLRQTFTQFLSSTFDAYCSVLRLPSDFLCTTLEAYISSLTSGESSTSTSKEILELALKETQLTLSFGQPVAPALKAIDIALPRETLSAFALDNDTSSFSASLSHYLERHLAMDVKLGYSKDLNGKSITNRYVWLSKVANGAFVLTTEGRFKLVDMSNRHMDSLDEQEHVHQKIISASEQILRSLVQRAIGDDMAS</sequence>